<evidence type="ECO:0000256" key="1">
    <source>
        <dbReference type="SAM" id="MobiDB-lite"/>
    </source>
</evidence>
<protein>
    <recommendedName>
        <fullName evidence="5">Minus agglutinin</fullName>
    </recommendedName>
</protein>
<dbReference type="Pfam" id="PF12666">
    <property type="entry name" value="PrgI"/>
    <property type="match status" value="1"/>
</dbReference>
<proteinExistence type="predicted"/>
<keyword evidence="2" id="KW-0472">Membrane</keyword>
<dbReference type="PRINTS" id="PR01217">
    <property type="entry name" value="PRICHEXTENSN"/>
</dbReference>
<feature type="transmembrane region" description="Helical" evidence="2">
    <location>
        <begin position="26"/>
        <end position="44"/>
    </location>
</feature>
<evidence type="ECO:0000313" key="4">
    <source>
        <dbReference type="Proteomes" id="UP000034607"/>
    </source>
</evidence>
<feature type="compositionally biased region" description="Pro residues" evidence="1">
    <location>
        <begin position="203"/>
        <end position="216"/>
    </location>
</feature>
<dbReference type="Pfam" id="PF13620">
    <property type="entry name" value="CarboxypepD_reg"/>
    <property type="match status" value="1"/>
</dbReference>
<sequence>MEQHPVPQNISSYEFRLVGDMTLKQFLQLAGGIVLAFIFFRLPIPVILKYPLVFVSAVTGAAMAFLPISGRPFTAWLTAFIRAVYSPTQYLWVLTPIEVASPPIVTPPPSPPQPSAPGFISFFKSRFARKASPPVTTAPAPPLPQPTVVTPPQPTPPPAPDTPAQPSPPVPPAPSPPPAVPQPAPTLAQPKPPVKIIDVPLTPAGPAPVASPPPPASQASPLPSIPSPDQPNVLVGQVNDLTGSPLSGVTLEIVDSTTGIPARALRTNRLGQFQIAIPLPPGSYVINAEKEGLLFDPVSVTVANSVIPPIAITAKPAISSQLIPDPLALSP</sequence>
<name>A0A0G1TML0_9BACT</name>
<comment type="caution">
    <text evidence="3">The sequence shown here is derived from an EMBL/GenBank/DDBJ whole genome shotgun (WGS) entry which is preliminary data.</text>
</comment>
<gene>
    <name evidence="3" type="ORF">UX78_C0021G0015</name>
</gene>
<keyword evidence="2" id="KW-1133">Transmembrane helix</keyword>
<accession>A0A0G1TML0</accession>
<evidence type="ECO:0000256" key="2">
    <source>
        <dbReference type="SAM" id="Phobius"/>
    </source>
</evidence>
<dbReference type="AlphaFoldDB" id="A0A0G1TML0"/>
<dbReference type="SUPFAM" id="SSF49464">
    <property type="entry name" value="Carboxypeptidase regulatory domain-like"/>
    <property type="match status" value="1"/>
</dbReference>
<feature type="region of interest" description="Disordered" evidence="1">
    <location>
        <begin position="132"/>
        <end position="233"/>
    </location>
</feature>
<organism evidence="3 4">
    <name type="scientific">Candidatus Amesbacteria bacterium GW2011_GWA2_47_11</name>
    <dbReference type="NCBI Taxonomy" id="1618357"/>
    <lineage>
        <taxon>Bacteria</taxon>
        <taxon>Candidatus Amesiibacteriota</taxon>
    </lineage>
</organism>
<dbReference type="Proteomes" id="UP000034607">
    <property type="component" value="Unassembled WGS sequence"/>
</dbReference>
<dbReference type="InterPro" id="IPR008969">
    <property type="entry name" value="CarboxyPept-like_regulatory"/>
</dbReference>
<dbReference type="Gene3D" id="2.60.40.1120">
    <property type="entry name" value="Carboxypeptidase-like, regulatory domain"/>
    <property type="match status" value="1"/>
</dbReference>
<feature type="compositionally biased region" description="Pro residues" evidence="1">
    <location>
        <begin position="139"/>
        <end position="184"/>
    </location>
</feature>
<reference evidence="3 4" key="1">
    <citation type="journal article" date="2015" name="Nature">
        <title>rRNA introns, odd ribosomes, and small enigmatic genomes across a large radiation of phyla.</title>
        <authorList>
            <person name="Brown C.T."/>
            <person name="Hug L.A."/>
            <person name="Thomas B.C."/>
            <person name="Sharon I."/>
            <person name="Castelle C.J."/>
            <person name="Singh A."/>
            <person name="Wilkins M.J."/>
            <person name="Williams K.H."/>
            <person name="Banfield J.F."/>
        </authorList>
    </citation>
    <scope>NUCLEOTIDE SEQUENCE [LARGE SCALE GENOMIC DNA]</scope>
</reference>
<keyword evidence="2" id="KW-0812">Transmembrane</keyword>
<evidence type="ECO:0008006" key="5">
    <source>
        <dbReference type="Google" id="ProtNLM"/>
    </source>
</evidence>
<dbReference type="EMBL" id="LCNM01000021">
    <property type="protein sequence ID" value="KKU55403.1"/>
    <property type="molecule type" value="Genomic_DNA"/>
</dbReference>
<dbReference type="InterPro" id="IPR024414">
    <property type="entry name" value="Uncharacterised_PrgI"/>
</dbReference>
<evidence type="ECO:0000313" key="3">
    <source>
        <dbReference type="EMBL" id="KKU55403.1"/>
    </source>
</evidence>
<feature type="transmembrane region" description="Helical" evidence="2">
    <location>
        <begin position="50"/>
        <end position="68"/>
    </location>
</feature>